<keyword evidence="2" id="KW-1185">Reference proteome</keyword>
<dbReference type="Proteomes" id="UP000790377">
    <property type="component" value="Unassembled WGS sequence"/>
</dbReference>
<protein>
    <submittedName>
        <fullName evidence="1">Uncharacterized protein</fullName>
    </submittedName>
</protein>
<evidence type="ECO:0000313" key="1">
    <source>
        <dbReference type="EMBL" id="KAH7912274.1"/>
    </source>
</evidence>
<organism evidence="1 2">
    <name type="scientific">Hygrophoropsis aurantiaca</name>
    <dbReference type="NCBI Taxonomy" id="72124"/>
    <lineage>
        <taxon>Eukaryota</taxon>
        <taxon>Fungi</taxon>
        <taxon>Dikarya</taxon>
        <taxon>Basidiomycota</taxon>
        <taxon>Agaricomycotina</taxon>
        <taxon>Agaricomycetes</taxon>
        <taxon>Agaricomycetidae</taxon>
        <taxon>Boletales</taxon>
        <taxon>Coniophorineae</taxon>
        <taxon>Hygrophoropsidaceae</taxon>
        <taxon>Hygrophoropsis</taxon>
    </lineage>
</organism>
<reference evidence="1" key="1">
    <citation type="journal article" date="2021" name="New Phytol.">
        <title>Evolutionary innovations through gain and loss of genes in the ectomycorrhizal Boletales.</title>
        <authorList>
            <person name="Wu G."/>
            <person name="Miyauchi S."/>
            <person name="Morin E."/>
            <person name="Kuo A."/>
            <person name="Drula E."/>
            <person name="Varga T."/>
            <person name="Kohler A."/>
            <person name="Feng B."/>
            <person name="Cao Y."/>
            <person name="Lipzen A."/>
            <person name="Daum C."/>
            <person name="Hundley H."/>
            <person name="Pangilinan J."/>
            <person name="Johnson J."/>
            <person name="Barry K."/>
            <person name="LaButti K."/>
            <person name="Ng V."/>
            <person name="Ahrendt S."/>
            <person name="Min B."/>
            <person name="Choi I.G."/>
            <person name="Park H."/>
            <person name="Plett J.M."/>
            <person name="Magnuson J."/>
            <person name="Spatafora J.W."/>
            <person name="Nagy L.G."/>
            <person name="Henrissat B."/>
            <person name="Grigoriev I.V."/>
            <person name="Yang Z.L."/>
            <person name="Xu J."/>
            <person name="Martin F.M."/>
        </authorList>
    </citation>
    <scope>NUCLEOTIDE SEQUENCE</scope>
    <source>
        <strain evidence="1">ATCC 28755</strain>
    </source>
</reference>
<accession>A0ACB8AH94</accession>
<dbReference type="EMBL" id="MU267655">
    <property type="protein sequence ID" value="KAH7912274.1"/>
    <property type="molecule type" value="Genomic_DNA"/>
</dbReference>
<gene>
    <name evidence="1" type="ORF">BJ138DRAFT_1125358</name>
</gene>
<comment type="caution">
    <text evidence="1">The sequence shown here is derived from an EMBL/GenBank/DDBJ whole genome shotgun (WGS) entry which is preliminary data.</text>
</comment>
<name>A0ACB8AH94_9AGAM</name>
<proteinExistence type="predicted"/>
<sequence>MFQIASSVLILATFALAVPRISLIPSDALARRAASGSDDGFYPPDCKAHCEASSVDSCANVPDSQWHACHCATSVGQNLGLCESCLVAHNWFNTTSAQTLVDAYNKVCGTHVKVDPSIYLNSTSSSGASGSSTTFTAEPSTTSSIEGATHEGGGPGGPTKSGASPTGSPTGGQSPLSKGGAAGLNAAVGIVIVLASTVLTTLFIL</sequence>
<evidence type="ECO:0000313" key="2">
    <source>
        <dbReference type="Proteomes" id="UP000790377"/>
    </source>
</evidence>